<evidence type="ECO:0000313" key="1">
    <source>
        <dbReference type="EMBL" id="ALH23051.1"/>
    </source>
</evidence>
<reference evidence="1 2" key="1">
    <citation type="journal article" date="2015" name="Genome Announc.">
        <title>The 474-Kilobase-Pair Complete Genome Sequence of CeV-01B, a Virus Infecting Haptolina (Chrysochromulina) ericina (Prymnesiophyceae).</title>
        <authorList>
            <person name="Gallot-Lavallee L."/>
            <person name="Pagarete A."/>
            <person name="Legendre M."/>
            <person name="Santini S."/>
            <person name="Sandaa R.A."/>
            <person name="Himmelbauer H."/>
            <person name="Ogata H."/>
            <person name="Bratbak G."/>
            <person name="Claverie J.M."/>
        </authorList>
    </citation>
    <scope>NUCLEOTIDE SEQUENCE [LARGE SCALE GENOMIC DNA]</scope>
    <source>
        <strain evidence="1">CeV-01B</strain>
    </source>
</reference>
<evidence type="ECO:0000313" key="2">
    <source>
        <dbReference type="Proteomes" id="UP000203826"/>
    </source>
</evidence>
<accession>A0A0N9QAA0</accession>
<dbReference type="EMBL" id="KT820662">
    <property type="protein sequence ID" value="ALH23051.1"/>
    <property type="molecule type" value="Genomic_DNA"/>
</dbReference>
<organism evidence="1 2">
    <name type="scientific">Chrysochromulina ericina virus CeV-01B</name>
    <dbReference type="NCBI Taxonomy" id="3070830"/>
    <lineage>
        <taxon>Viruses</taxon>
        <taxon>Varidnaviria</taxon>
        <taxon>Bamfordvirae</taxon>
        <taxon>Nucleocytoviricota</taxon>
        <taxon>Megaviricetes</taxon>
        <taxon>Imitervirales</taxon>
        <taxon>Mesomimiviridae</taxon>
        <taxon>Tethysvirus</taxon>
        <taxon>Tethysvirus raunefjordenense</taxon>
    </lineage>
</organism>
<gene>
    <name evidence="1" type="ORF">ceV_145</name>
</gene>
<sequence>MKVHLILFILLSNTSAFKINPITSKKFPKASYTKIHDISYRSPIRIRRMEPFAFILFKQMKKSFTDIIDNYINETYAMASFPLSYTFPVLYNKTLSN</sequence>
<keyword evidence="2" id="KW-1185">Reference proteome</keyword>
<dbReference type="Proteomes" id="UP000203826">
    <property type="component" value="Segment"/>
</dbReference>
<protein>
    <submittedName>
        <fullName evidence="1">Uncharacterized protein</fullName>
    </submittedName>
</protein>
<dbReference type="KEGG" id="vg:26049012"/>
<proteinExistence type="predicted"/>
<name>A0A0N9QAA0_9VIRU</name>